<organism evidence="2 3">
    <name type="scientific">Triticum urartu</name>
    <name type="common">Red wild einkorn</name>
    <name type="synonym">Crithodium urartu</name>
    <dbReference type="NCBI Taxonomy" id="4572"/>
    <lineage>
        <taxon>Eukaryota</taxon>
        <taxon>Viridiplantae</taxon>
        <taxon>Streptophyta</taxon>
        <taxon>Embryophyta</taxon>
        <taxon>Tracheophyta</taxon>
        <taxon>Spermatophyta</taxon>
        <taxon>Magnoliopsida</taxon>
        <taxon>Liliopsida</taxon>
        <taxon>Poales</taxon>
        <taxon>Poaceae</taxon>
        <taxon>BOP clade</taxon>
        <taxon>Pooideae</taxon>
        <taxon>Triticodae</taxon>
        <taxon>Triticeae</taxon>
        <taxon>Triticinae</taxon>
        <taxon>Triticum</taxon>
    </lineage>
</organism>
<reference evidence="3" key="1">
    <citation type="journal article" date="2013" name="Nature">
        <title>Draft genome of the wheat A-genome progenitor Triticum urartu.</title>
        <authorList>
            <person name="Ling H.Q."/>
            <person name="Zhao S."/>
            <person name="Liu D."/>
            <person name="Wang J."/>
            <person name="Sun H."/>
            <person name="Zhang C."/>
            <person name="Fan H."/>
            <person name="Li D."/>
            <person name="Dong L."/>
            <person name="Tao Y."/>
            <person name="Gao C."/>
            <person name="Wu H."/>
            <person name="Li Y."/>
            <person name="Cui Y."/>
            <person name="Guo X."/>
            <person name="Zheng S."/>
            <person name="Wang B."/>
            <person name="Yu K."/>
            <person name="Liang Q."/>
            <person name="Yang W."/>
            <person name="Lou X."/>
            <person name="Chen J."/>
            <person name="Feng M."/>
            <person name="Jian J."/>
            <person name="Zhang X."/>
            <person name="Luo G."/>
            <person name="Jiang Y."/>
            <person name="Liu J."/>
            <person name="Wang Z."/>
            <person name="Sha Y."/>
            <person name="Zhang B."/>
            <person name="Wu H."/>
            <person name="Tang D."/>
            <person name="Shen Q."/>
            <person name="Xue P."/>
            <person name="Zou S."/>
            <person name="Wang X."/>
            <person name="Liu X."/>
            <person name="Wang F."/>
            <person name="Yang Y."/>
            <person name="An X."/>
            <person name="Dong Z."/>
            <person name="Zhang K."/>
            <person name="Zhang X."/>
            <person name="Luo M.C."/>
            <person name="Dvorak J."/>
            <person name="Tong Y."/>
            <person name="Wang J."/>
            <person name="Yang H."/>
            <person name="Li Z."/>
            <person name="Wang D."/>
            <person name="Zhang A."/>
            <person name="Wang J."/>
        </authorList>
    </citation>
    <scope>NUCLEOTIDE SEQUENCE</scope>
    <source>
        <strain evidence="3">cv. G1812</strain>
    </source>
</reference>
<dbReference type="Proteomes" id="UP000015106">
    <property type="component" value="Chromosome 5"/>
</dbReference>
<keyword evidence="1" id="KW-0808">Transferase</keyword>
<dbReference type="AlphaFoldDB" id="A0A8R7UFJ0"/>
<reference evidence="2" key="2">
    <citation type="submission" date="2018-03" db="EMBL/GenBank/DDBJ databases">
        <title>The Triticum urartu genome reveals the dynamic nature of wheat genome evolution.</title>
        <authorList>
            <person name="Ling H."/>
            <person name="Ma B."/>
            <person name="Shi X."/>
            <person name="Liu H."/>
            <person name="Dong L."/>
            <person name="Sun H."/>
            <person name="Cao Y."/>
            <person name="Gao Q."/>
            <person name="Zheng S."/>
            <person name="Li Y."/>
            <person name="Yu Y."/>
            <person name="Du H."/>
            <person name="Qi M."/>
            <person name="Li Y."/>
            <person name="Yu H."/>
            <person name="Cui Y."/>
            <person name="Wang N."/>
            <person name="Chen C."/>
            <person name="Wu H."/>
            <person name="Zhao Y."/>
            <person name="Zhang J."/>
            <person name="Li Y."/>
            <person name="Zhou W."/>
            <person name="Zhang B."/>
            <person name="Hu W."/>
            <person name="Eijk M."/>
            <person name="Tang J."/>
            <person name="Witsenboer H."/>
            <person name="Zhao S."/>
            <person name="Li Z."/>
            <person name="Zhang A."/>
            <person name="Wang D."/>
            <person name="Liang C."/>
        </authorList>
    </citation>
    <scope>NUCLEOTIDE SEQUENCE [LARGE SCALE GENOMIC DNA]</scope>
    <source>
        <strain evidence="2">cv. G1812</strain>
    </source>
</reference>
<sequence length="67" mass="7481">NRVYVLSEALPFIQQFKGKKVMVKYGGAAMKSSEVLASVIRDLVLLSYVGLRPVLMHDGGPEINFWL</sequence>
<evidence type="ECO:0000313" key="2">
    <source>
        <dbReference type="EnsemblPlants" id="TuG1812G0500001211.01.T01.cds309755"/>
    </source>
</evidence>
<dbReference type="GO" id="GO:0006526">
    <property type="term" value="P:L-arginine biosynthetic process"/>
    <property type="evidence" value="ECO:0007669"/>
    <property type="project" value="TreeGrafter"/>
</dbReference>
<keyword evidence="3" id="KW-1185">Reference proteome</keyword>
<dbReference type="InterPro" id="IPR036393">
    <property type="entry name" value="AceGlu_kinase-like_sf"/>
</dbReference>
<protein>
    <recommendedName>
        <fullName evidence="4">Acetylglutamate kinase</fullName>
    </recommendedName>
</protein>
<dbReference type="PANTHER" id="PTHR23342">
    <property type="entry name" value="N-ACETYLGLUTAMATE SYNTHASE"/>
    <property type="match status" value="1"/>
</dbReference>
<dbReference type="Gramene" id="TuG1812G0500001211.01.T01">
    <property type="protein sequence ID" value="TuG1812G0500001211.01.T01.cds309755"/>
    <property type="gene ID" value="TuG1812G0500001211.01"/>
</dbReference>
<evidence type="ECO:0008006" key="4">
    <source>
        <dbReference type="Google" id="ProtNLM"/>
    </source>
</evidence>
<dbReference type="GO" id="GO:0003991">
    <property type="term" value="F:acetylglutamate kinase activity"/>
    <property type="evidence" value="ECO:0007669"/>
    <property type="project" value="TreeGrafter"/>
</dbReference>
<reference evidence="2" key="3">
    <citation type="submission" date="2022-06" db="UniProtKB">
        <authorList>
            <consortium name="EnsemblPlants"/>
        </authorList>
    </citation>
    <scope>IDENTIFICATION</scope>
</reference>
<name>A0A8R7UFJ0_TRIUA</name>
<dbReference type="GO" id="GO:0009534">
    <property type="term" value="C:chloroplast thylakoid"/>
    <property type="evidence" value="ECO:0007669"/>
    <property type="project" value="TreeGrafter"/>
</dbReference>
<dbReference type="PANTHER" id="PTHR23342:SF0">
    <property type="entry name" value="N-ACETYLGLUTAMATE SYNTHASE, MITOCHONDRIAL"/>
    <property type="match status" value="1"/>
</dbReference>
<dbReference type="SUPFAM" id="SSF53633">
    <property type="entry name" value="Carbamate kinase-like"/>
    <property type="match status" value="1"/>
</dbReference>
<evidence type="ECO:0000313" key="3">
    <source>
        <dbReference type="Proteomes" id="UP000015106"/>
    </source>
</evidence>
<dbReference type="EnsemblPlants" id="TuG1812G0500001211.01.T01">
    <property type="protein sequence ID" value="TuG1812G0500001211.01.T01.cds309755"/>
    <property type="gene ID" value="TuG1812G0500001211.01"/>
</dbReference>
<proteinExistence type="predicted"/>
<evidence type="ECO:0000256" key="1">
    <source>
        <dbReference type="ARBA" id="ARBA00022679"/>
    </source>
</evidence>
<accession>A0A8R7UFJ0</accession>
<dbReference type="Gene3D" id="3.40.1160.10">
    <property type="entry name" value="Acetylglutamate kinase-like"/>
    <property type="match status" value="1"/>
</dbReference>